<evidence type="ECO:0000313" key="1">
    <source>
        <dbReference type="EMBL" id="GCE63086.1"/>
    </source>
</evidence>
<dbReference type="Proteomes" id="UP000324831">
    <property type="component" value="Unassembled WGS sequence"/>
</dbReference>
<dbReference type="EMBL" id="BIMN01000001">
    <property type="protein sequence ID" value="GCE63086.1"/>
    <property type="molecule type" value="Genomic_DNA"/>
</dbReference>
<proteinExistence type="predicted"/>
<evidence type="ECO:0000313" key="2">
    <source>
        <dbReference type="Proteomes" id="UP000324831"/>
    </source>
</evidence>
<gene>
    <name evidence="1" type="ORF">MHSWG343_00640</name>
</gene>
<reference evidence="1 2" key="1">
    <citation type="submission" date="2019-01" db="EMBL/GenBank/DDBJ databases">
        <title>Draft genome sequences of Candidatus Mycoplasma haemohominis SWG34-3 identified from a patient with pyrexia, anemia and liver dysfunction.</title>
        <authorList>
            <person name="Sekizuka T."/>
            <person name="Hattori N."/>
            <person name="Katano H."/>
            <person name="Takuma T."/>
            <person name="Ito T."/>
            <person name="Arai N."/>
            <person name="Yanai R."/>
            <person name="Ishii S."/>
            <person name="Miura Y."/>
            <person name="Tokunaga T."/>
            <person name="Watanabe H."/>
            <person name="Nomura N."/>
            <person name="Eguchi J."/>
            <person name="Arai T."/>
            <person name="Hasegawa H."/>
            <person name="Nakamaki T."/>
            <person name="Wakita T."/>
            <person name="Niki Y."/>
            <person name="Kuroda M."/>
        </authorList>
    </citation>
    <scope>NUCLEOTIDE SEQUENCE [LARGE SCALE GENOMIC DNA]</scope>
    <source>
        <strain evidence="1">SWG34-3</strain>
    </source>
</reference>
<accession>A0A478FRV2</accession>
<sequence>MTPQAAVGAGLGVLAAAGAGGTGIAYAAGAFGGKESKTDESSKETYLSKALKPTLSVNKKYIGEDGQDTRVKSWLQSSDQGTQYKQDLGNSLSEMTLTEDTGKPTDEMINKLKNPGNLQESEAETTYNYIKKWCEVKKVVIYDSSKTGEFDIFQKVCFVSNSDA</sequence>
<comment type="caution">
    <text evidence="1">The sequence shown here is derived from an EMBL/GenBank/DDBJ whole genome shotgun (WGS) entry which is preliminary data.</text>
</comment>
<dbReference type="AlphaFoldDB" id="A0A478FRV2"/>
<protein>
    <submittedName>
        <fullName evidence="1">Uncharacterized protein</fullName>
    </submittedName>
</protein>
<organism evidence="1 2">
    <name type="scientific">Candidatus Mycoplasma haematohominis</name>
    <dbReference type="NCBI Taxonomy" id="1494318"/>
    <lineage>
        <taxon>Bacteria</taxon>
        <taxon>Bacillati</taxon>
        <taxon>Mycoplasmatota</taxon>
        <taxon>Mollicutes</taxon>
        <taxon>Mycoplasmataceae</taxon>
        <taxon>Mycoplasma</taxon>
    </lineage>
</organism>
<name>A0A478FRV2_9MOLU</name>